<dbReference type="EMBL" id="GGEC01083009">
    <property type="protein sequence ID" value="MBX63493.1"/>
    <property type="molecule type" value="Transcribed_RNA"/>
</dbReference>
<protein>
    <submittedName>
        <fullName evidence="1">Uncharacterized protein</fullName>
    </submittedName>
</protein>
<proteinExistence type="predicted"/>
<evidence type="ECO:0000313" key="1">
    <source>
        <dbReference type="EMBL" id="MBX63493.1"/>
    </source>
</evidence>
<sequence length="27" mass="3025">MSYNSQALESVTRLEILNSSLSKNQVI</sequence>
<organism evidence="1">
    <name type="scientific">Rhizophora mucronata</name>
    <name type="common">Asiatic mangrove</name>
    <dbReference type="NCBI Taxonomy" id="61149"/>
    <lineage>
        <taxon>Eukaryota</taxon>
        <taxon>Viridiplantae</taxon>
        <taxon>Streptophyta</taxon>
        <taxon>Embryophyta</taxon>
        <taxon>Tracheophyta</taxon>
        <taxon>Spermatophyta</taxon>
        <taxon>Magnoliopsida</taxon>
        <taxon>eudicotyledons</taxon>
        <taxon>Gunneridae</taxon>
        <taxon>Pentapetalae</taxon>
        <taxon>rosids</taxon>
        <taxon>fabids</taxon>
        <taxon>Malpighiales</taxon>
        <taxon>Rhizophoraceae</taxon>
        <taxon>Rhizophora</taxon>
    </lineage>
</organism>
<reference evidence="1" key="1">
    <citation type="submission" date="2018-02" db="EMBL/GenBank/DDBJ databases">
        <title>Rhizophora mucronata_Transcriptome.</title>
        <authorList>
            <person name="Meera S.P."/>
            <person name="Sreeshan A."/>
            <person name="Augustine A."/>
        </authorList>
    </citation>
    <scope>NUCLEOTIDE SEQUENCE</scope>
    <source>
        <tissue evidence="1">Leaf</tissue>
    </source>
</reference>
<accession>A0A2P2Q953</accession>
<name>A0A2P2Q953_RHIMU</name>
<dbReference type="AlphaFoldDB" id="A0A2P2Q953"/>